<dbReference type="InterPro" id="IPR036390">
    <property type="entry name" value="WH_DNA-bd_sf"/>
</dbReference>
<dbReference type="InterPro" id="IPR036388">
    <property type="entry name" value="WH-like_DNA-bd_sf"/>
</dbReference>
<accession>A0ABV2KAD2</accession>
<organism evidence="5 6">
    <name type="scientific">Sporosarcina psychrophila</name>
    <name type="common">Bacillus psychrophilus</name>
    <dbReference type="NCBI Taxonomy" id="1476"/>
    <lineage>
        <taxon>Bacteria</taxon>
        <taxon>Bacillati</taxon>
        <taxon>Bacillota</taxon>
        <taxon>Bacilli</taxon>
        <taxon>Bacillales</taxon>
        <taxon>Caryophanaceae</taxon>
        <taxon>Sporosarcina</taxon>
    </lineage>
</organism>
<dbReference type="Gene3D" id="1.10.10.10">
    <property type="entry name" value="Winged helix-like DNA-binding domain superfamily/Winged helix DNA-binding domain"/>
    <property type="match status" value="1"/>
</dbReference>
<dbReference type="RefSeq" id="WP_067209437.1">
    <property type="nucleotide sequence ID" value="NZ_CP014616.1"/>
</dbReference>
<dbReference type="Pfam" id="PF01047">
    <property type="entry name" value="MarR"/>
    <property type="match status" value="1"/>
</dbReference>
<comment type="caution">
    <text evidence="5">The sequence shown here is derived from an EMBL/GenBank/DDBJ whole genome shotgun (WGS) entry which is preliminary data.</text>
</comment>
<dbReference type="PRINTS" id="PR00598">
    <property type="entry name" value="HTHMARR"/>
</dbReference>
<evidence type="ECO:0000259" key="4">
    <source>
        <dbReference type="PROSITE" id="PS50995"/>
    </source>
</evidence>
<gene>
    <name evidence="5" type="ORF">ABIC55_002136</name>
</gene>
<dbReference type="PANTHER" id="PTHR42756:SF1">
    <property type="entry name" value="TRANSCRIPTIONAL REPRESSOR OF EMRAB OPERON"/>
    <property type="match status" value="1"/>
</dbReference>
<feature type="domain" description="HTH marR-type" evidence="4">
    <location>
        <begin position="1"/>
        <end position="131"/>
    </location>
</feature>
<keyword evidence="2 5" id="KW-0238">DNA-binding</keyword>
<keyword evidence="3" id="KW-0804">Transcription</keyword>
<dbReference type="InterPro" id="IPR000835">
    <property type="entry name" value="HTH_MarR-typ"/>
</dbReference>
<dbReference type="PROSITE" id="PS50995">
    <property type="entry name" value="HTH_MARR_2"/>
    <property type="match status" value="1"/>
</dbReference>
<keyword evidence="6" id="KW-1185">Reference proteome</keyword>
<evidence type="ECO:0000256" key="1">
    <source>
        <dbReference type="ARBA" id="ARBA00023015"/>
    </source>
</evidence>
<dbReference type="Proteomes" id="UP001549104">
    <property type="component" value="Unassembled WGS sequence"/>
</dbReference>
<dbReference type="SUPFAM" id="SSF46785">
    <property type="entry name" value="Winged helix' DNA-binding domain"/>
    <property type="match status" value="1"/>
</dbReference>
<dbReference type="SMART" id="SM00347">
    <property type="entry name" value="HTH_MARR"/>
    <property type="match status" value="1"/>
</dbReference>
<protein>
    <submittedName>
        <fullName evidence="5">DNA-binding MarR family transcriptional regulator</fullName>
    </submittedName>
</protein>
<name>A0ABV2KAD2_SPOPS</name>
<evidence type="ECO:0000313" key="6">
    <source>
        <dbReference type="Proteomes" id="UP001549104"/>
    </source>
</evidence>
<evidence type="ECO:0000256" key="2">
    <source>
        <dbReference type="ARBA" id="ARBA00023125"/>
    </source>
</evidence>
<keyword evidence="1" id="KW-0805">Transcription regulation</keyword>
<evidence type="ECO:0000313" key="5">
    <source>
        <dbReference type="EMBL" id="MET3657049.1"/>
    </source>
</evidence>
<dbReference type="GO" id="GO:0003677">
    <property type="term" value="F:DNA binding"/>
    <property type="evidence" value="ECO:0007669"/>
    <property type="project" value="UniProtKB-KW"/>
</dbReference>
<dbReference type="EMBL" id="JBEPME010000002">
    <property type="protein sequence ID" value="MET3657049.1"/>
    <property type="molecule type" value="Genomic_DNA"/>
</dbReference>
<evidence type="ECO:0000256" key="3">
    <source>
        <dbReference type="ARBA" id="ARBA00023163"/>
    </source>
</evidence>
<dbReference type="PANTHER" id="PTHR42756">
    <property type="entry name" value="TRANSCRIPTIONAL REGULATOR, MARR"/>
    <property type="match status" value="1"/>
</dbReference>
<reference evidence="5 6" key="1">
    <citation type="submission" date="2024-06" db="EMBL/GenBank/DDBJ databases">
        <title>Sorghum-associated microbial communities from plants grown in Nebraska, USA.</title>
        <authorList>
            <person name="Schachtman D."/>
        </authorList>
    </citation>
    <scope>NUCLEOTIDE SEQUENCE [LARGE SCALE GENOMIC DNA]</scope>
    <source>
        <strain evidence="5 6">1288</strain>
    </source>
</reference>
<sequence>MEKIIPIFHSLSKSMRGIHKSSCNVISIVQSSILYEISLMNKPSMQMVAEAVGMDITTFSRQIGTLEKKELVVRTPYEGDRRIYLLSLTGKGSDMVVAINGIIASKMENALASMNDFERETVLRSMHVLEVKLRGN</sequence>
<proteinExistence type="predicted"/>